<reference evidence="4" key="1">
    <citation type="submission" date="2017-02" db="UniProtKB">
        <authorList>
            <consortium name="WormBaseParasite"/>
        </authorList>
    </citation>
    <scope>IDENTIFICATION</scope>
</reference>
<feature type="signal peptide" evidence="1">
    <location>
        <begin position="1"/>
        <end position="17"/>
    </location>
</feature>
<dbReference type="AlphaFoldDB" id="A0A0M3IF52"/>
<evidence type="ECO:0000313" key="4">
    <source>
        <dbReference type="WBParaSite" id="ALUE_0001680701-mRNA-1"/>
    </source>
</evidence>
<keyword evidence="1" id="KW-0732">Signal</keyword>
<name>A0A0M3IF52_ASCLU</name>
<dbReference type="PANTHER" id="PTHR33995:SF12">
    <property type="entry name" value="CPW-WPC DOMAIN-CONTAINING PROTEIN"/>
    <property type="match status" value="1"/>
</dbReference>
<dbReference type="Proteomes" id="UP000036681">
    <property type="component" value="Unplaced"/>
</dbReference>
<feature type="domain" description="C2H2-type" evidence="2">
    <location>
        <begin position="110"/>
        <end position="131"/>
    </location>
</feature>
<proteinExistence type="predicted"/>
<dbReference type="WBParaSite" id="ALUE_0001680701-mRNA-1">
    <property type="protein sequence ID" value="ALUE_0001680701-mRNA-1"/>
    <property type="gene ID" value="ALUE_0001680701"/>
</dbReference>
<accession>A0A0M3IF52</accession>
<sequence>MLMKLLYTYLALKTTASVSLNCNGDEYFQKGFSKGQAQSPIRSSTSPCIQTSKVDGCIAYDSRLQARTIEEALHTFPILSSYDFASEPLVDDELTSSPSGDEYSCESIECHSCGQAISAALNASTHHSRSHPESNDHVVVNNSFCEQLLFRRLENVRSLNVTNSPTAKETRIGFSHGMNTISANDNHRTNGYSSLRVLGKAVRIGQTYKRGDEVEDGWVGLCSLSWQWRMLPPDYFPRLINEVDCDRRDSSCVEGMGSCRPVYQSLNILQNCGTKQIPIWLERTVDRIASCECRIRVGSFFHAIVAKP</sequence>
<dbReference type="InterPro" id="IPR029034">
    <property type="entry name" value="Cystine-knot_cytokine"/>
</dbReference>
<feature type="chain" id="PRO_5005656844" evidence="1">
    <location>
        <begin position="18"/>
        <end position="308"/>
    </location>
</feature>
<dbReference type="InterPro" id="IPR013087">
    <property type="entry name" value="Znf_C2H2_type"/>
</dbReference>
<dbReference type="Gene3D" id="2.10.90.10">
    <property type="entry name" value="Cystine-knot cytokines"/>
    <property type="match status" value="1"/>
</dbReference>
<dbReference type="SUPFAM" id="SSF57501">
    <property type="entry name" value="Cystine-knot cytokines"/>
    <property type="match status" value="1"/>
</dbReference>
<dbReference type="PANTHER" id="PTHR33995">
    <property type="entry name" value="PROTEIN CBG18546"/>
    <property type="match status" value="1"/>
</dbReference>
<evidence type="ECO:0000259" key="2">
    <source>
        <dbReference type="PROSITE" id="PS00028"/>
    </source>
</evidence>
<evidence type="ECO:0000313" key="3">
    <source>
        <dbReference type="Proteomes" id="UP000036681"/>
    </source>
</evidence>
<protein>
    <submittedName>
        <fullName evidence="4">C2H2-type domain-containing protein</fullName>
    </submittedName>
</protein>
<dbReference type="PROSITE" id="PS00028">
    <property type="entry name" value="ZINC_FINGER_C2H2_1"/>
    <property type="match status" value="1"/>
</dbReference>
<evidence type="ECO:0000256" key="1">
    <source>
        <dbReference type="SAM" id="SignalP"/>
    </source>
</evidence>
<organism evidence="3 4">
    <name type="scientific">Ascaris lumbricoides</name>
    <name type="common">Giant roundworm</name>
    <dbReference type="NCBI Taxonomy" id="6252"/>
    <lineage>
        <taxon>Eukaryota</taxon>
        <taxon>Metazoa</taxon>
        <taxon>Ecdysozoa</taxon>
        <taxon>Nematoda</taxon>
        <taxon>Chromadorea</taxon>
        <taxon>Rhabditida</taxon>
        <taxon>Spirurina</taxon>
        <taxon>Ascaridomorpha</taxon>
        <taxon>Ascaridoidea</taxon>
        <taxon>Ascarididae</taxon>
        <taxon>Ascaris</taxon>
    </lineage>
</organism>
<keyword evidence="3" id="KW-1185">Reference proteome</keyword>